<evidence type="ECO:0000313" key="2">
    <source>
        <dbReference type="Proteomes" id="UP000887013"/>
    </source>
</evidence>
<evidence type="ECO:0000313" key="1">
    <source>
        <dbReference type="EMBL" id="GFS79988.1"/>
    </source>
</evidence>
<gene>
    <name evidence="1" type="ORF">NPIL_319131</name>
</gene>
<dbReference type="EMBL" id="BMAW01002714">
    <property type="protein sequence ID" value="GFS79988.1"/>
    <property type="molecule type" value="Genomic_DNA"/>
</dbReference>
<dbReference type="Proteomes" id="UP000887013">
    <property type="component" value="Unassembled WGS sequence"/>
</dbReference>
<reference evidence="1" key="1">
    <citation type="submission" date="2020-08" db="EMBL/GenBank/DDBJ databases">
        <title>Multicomponent nature underlies the extraordinary mechanical properties of spider dragline silk.</title>
        <authorList>
            <person name="Kono N."/>
            <person name="Nakamura H."/>
            <person name="Mori M."/>
            <person name="Yoshida Y."/>
            <person name="Ohtoshi R."/>
            <person name="Malay A.D."/>
            <person name="Moran D.A.P."/>
            <person name="Tomita M."/>
            <person name="Numata K."/>
            <person name="Arakawa K."/>
        </authorList>
    </citation>
    <scope>NUCLEOTIDE SEQUENCE</scope>
</reference>
<protein>
    <submittedName>
        <fullName evidence="1">Uncharacterized protein</fullName>
    </submittedName>
</protein>
<organism evidence="1 2">
    <name type="scientific">Nephila pilipes</name>
    <name type="common">Giant wood spider</name>
    <name type="synonym">Nephila maculata</name>
    <dbReference type="NCBI Taxonomy" id="299642"/>
    <lineage>
        <taxon>Eukaryota</taxon>
        <taxon>Metazoa</taxon>
        <taxon>Ecdysozoa</taxon>
        <taxon>Arthropoda</taxon>
        <taxon>Chelicerata</taxon>
        <taxon>Arachnida</taxon>
        <taxon>Araneae</taxon>
        <taxon>Araneomorphae</taxon>
        <taxon>Entelegynae</taxon>
        <taxon>Araneoidea</taxon>
        <taxon>Nephilidae</taxon>
        <taxon>Nephila</taxon>
    </lineage>
</organism>
<comment type="caution">
    <text evidence="1">The sequence shown here is derived from an EMBL/GenBank/DDBJ whole genome shotgun (WGS) entry which is preliminary data.</text>
</comment>
<dbReference type="AlphaFoldDB" id="A0A8X6MVM8"/>
<sequence length="77" mass="8702">MVRRECNLCEAPLSIQKSDTIELTAGVNWATDVVVRLVPISPPSHYQSERVNRKQGTDGLEKRREMDIFDISLTISS</sequence>
<name>A0A8X6MVM8_NEPPI</name>
<proteinExistence type="predicted"/>
<keyword evidence="2" id="KW-1185">Reference proteome</keyword>
<accession>A0A8X6MVM8</accession>